<gene>
    <name evidence="1" type="ORF">IM811_010601</name>
</gene>
<proteinExistence type="predicted"/>
<reference evidence="1" key="1">
    <citation type="submission" date="2020-10" db="EMBL/GenBank/DDBJ databases">
        <title>High-Quality Genome Resource of Clonostachys rosea strain S41 by Oxford Nanopore Long-Read Sequencing.</title>
        <authorList>
            <person name="Wang H."/>
        </authorList>
    </citation>
    <scope>NUCLEOTIDE SEQUENCE</scope>
    <source>
        <strain evidence="1">S41</strain>
    </source>
</reference>
<evidence type="ECO:0000313" key="1">
    <source>
        <dbReference type="EMBL" id="KAF9755160.1"/>
    </source>
</evidence>
<comment type="caution">
    <text evidence="1">The sequence shown here is derived from an EMBL/GenBank/DDBJ whole genome shotgun (WGS) entry which is preliminary data.</text>
</comment>
<accession>A0A8H7TQA0</accession>
<dbReference type="AlphaFoldDB" id="A0A8H7TQA0"/>
<protein>
    <submittedName>
        <fullName evidence="1">Uncharacterized protein</fullName>
    </submittedName>
</protein>
<evidence type="ECO:0000313" key="2">
    <source>
        <dbReference type="Proteomes" id="UP000616885"/>
    </source>
</evidence>
<dbReference type="Proteomes" id="UP000616885">
    <property type="component" value="Unassembled WGS sequence"/>
</dbReference>
<dbReference type="EMBL" id="JADCTT010000003">
    <property type="protein sequence ID" value="KAF9755160.1"/>
    <property type="molecule type" value="Genomic_DNA"/>
</dbReference>
<sequence>MEGRKGPLENFRVSVRRIQGCTTRKPNLPGLLPRPRTAYHHCLLSLVASMDVDSNISPRSSGRKHIHLSRTAEYREGASKAREIWASVALAFIVGSRPSRMNFTTQKIEHLPFWKGPASRKQRVKRTKVQFTAAK</sequence>
<name>A0A8H7TQA0_BIOOC</name>
<organism evidence="1 2">
    <name type="scientific">Bionectria ochroleuca</name>
    <name type="common">Gliocladium roseum</name>
    <dbReference type="NCBI Taxonomy" id="29856"/>
    <lineage>
        <taxon>Eukaryota</taxon>
        <taxon>Fungi</taxon>
        <taxon>Dikarya</taxon>
        <taxon>Ascomycota</taxon>
        <taxon>Pezizomycotina</taxon>
        <taxon>Sordariomycetes</taxon>
        <taxon>Hypocreomycetidae</taxon>
        <taxon>Hypocreales</taxon>
        <taxon>Bionectriaceae</taxon>
        <taxon>Clonostachys</taxon>
    </lineage>
</organism>